<feature type="region of interest" description="Disordered" evidence="2">
    <location>
        <begin position="250"/>
        <end position="293"/>
    </location>
</feature>
<reference evidence="4 5" key="1">
    <citation type="journal article" date="2013" name="Nature">
        <title>Anaerobic oxidation of methane coupled to nitrate reduction in a novel archaeal lineage.</title>
        <authorList>
            <person name="Haroon M.F."/>
            <person name="Hu S."/>
            <person name="Shi Y."/>
            <person name="Imelfort M."/>
            <person name="Keller J."/>
            <person name="Hugenholtz P."/>
            <person name="Yuan Z."/>
            <person name="Tyson G.W."/>
        </authorList>
    </citation>
    <scope>NUCLEOTIDE SEQUENCE [LARGE SCALE GENOMIC DNA]</scope>
    <source>
        <strain evidence="4 5">ANME-2d</strain>
    </source>
</reference>
<dbReference type="GO" id="GO:0003677">
    <property type="term" value="F:DNA binding"/>
    <property type="evidence" value="ECO:0007669"/>
    <property type="project" value="UniProtKB-KW"/>
</dbReference>
<feature type="compositionally biased region" description="Basic residues" evidence="2">
    <location>
        <begin position="279"/>
        <end position="293"/>
    </location>
</feature>
<dbReference type="Pfam" id="PF07282">
    <property type="entry name" value="Cas12f1-like_TNB"/>
    <property type="match status" value="1"/>
</dbReference>
<gene>
    <name evidence="4" type="ORF">ANME2D_01284</name>
</gene>
<feature type="domain" description="Cas12f1-like TNB" evidence="3">
    <location>
        <begin position="352"/>
        <end position="412"/>
    </location>
</feature>
<evidence type="ECO:0000259" key="3">
    <source>
        <dbReference type="Pfam" id="PF07282"/>
    </source>
</evidence>
<dbReference type="InterPro" id="IPR010095">
    <property type="entry name" value="Cas12f1-like_TNB"/>
</dbReference>
<dbReference type="EMBL" id="JMIY01000002">
    <property type="protein sequence ID" value="KCZ72849.1"/>
    <property type="molecule type" value="Genomic_DNA"/>
</dbReference>
<dbReference type="PATRIC" id="fig|1392998.3.peg.864"/>
<organism evidence="4 5">
    <name type="scientific">Candidatus Methanoperedens nitratireducens</name>
    <dbReference type="NCBI Taxonomy" id="1392998"/>
    <lineage>
        <taxon>Archaea</taxon>
        <taxon>Methanobacteriati</taxon>
        <taxon>Methanobacteriota</taxon>
        <taxon>Stenosarchaea group</taxon>
        <taxon>Methanomicrobia</taxon>
        <taxon>Methanosarcinales</taxon>
        <taxon>ANME-2 cluster</taxon>
        <taxon>Candidatus Methanoperedentaceae</taxon>
        <taxon>Candidatus Methanoperedens</taxon>
    </lineage>
</organism>
<dbReference type="AlphaFoldDB" id="A0A062VAT7"/>
<protein>
    <submittedName>
        <fullName evidence="4">Putative transposase DNA-binding domain</fullName>
    </submittedName>
</protein>
<feature type="compositionally biased region" description="Polar residues" evidence="2">
    <location>
        <begin position="266"/>
        <end position="276"/>
    </location>
</feature>
<keyword evidence="5" id="KW-1185">Reference proteome</keyword>
<evidence type="ECO:0000313" key="4">
    <source>
        <dbReference type="EMBL" id="KCZ72849.1"/>
    </source>
</evidence>
<proteinExistence type="predicted"/>
<sequence length="518" mass="58642">MKTTTPSFILELPLKTTTVQESTILVRLDAGRQLYNACLGESLKRLDLLRQSKEYQQIRTLPKVKSMTEAFNALNKKFEFTEYDIHHYAAGIRHSWIQDHINIHIAQKLATRAFKTVQKKSFGKAKNVRFKGKNQFDTLEGKNNETGLIFRNNTLYWAGLEISCIIDEKSDVITYGLGHEIKYCRIVRRKINSKNRFYVQLILEGTPYQKSKNNIGTEEIGLDVGPSTIAIVGDTKAELKQFCSEIAPKQKEKRKLQRKQDRQRRANNPENYNENGTVRKGKKKWKKSNHYKKTSSELAELDRKLAAHRKSLHGKDINEIIAMGTRITTEKIPYTAWQKTFGTSVLMRAPSMFMSSLKRKAENAGGYLIEFPTNTTKLSQICHICGEALPKPLSQRWHICCGIEMQRDLYSAFLAKCVDIETSSLDIAKAKQLWPGLEPVLSEAVSRVIQSANGGKVPSSFGVPAKGLPKAPACCEETQSLDQRQSGSPVKPVATVTEAADDVIRDNIYEDESRREVI</sequence>
<evidence type="ECO:0000256" key="2">
    <source>
        <dbReference type="SAM" id="MobiDB-lite"/>
    </source>
</evidence>
<dbReference type="OrthoDB" id="376339at2157"/>
<keyword evidence="1 4" id="KW-0238">DNA-binding</keyword>
<evidence type="ECO:0000313" key="5">
    <source>
        <dbReference type="Proteomes" id="UP000027153"/>
    </source>
</evidence>
<comment type="caution">
    <text evidence="4">The sequence shown here is derived from an EMBL/GenBank/DDBJ whole genome shotgun (WGS) entry which is preliminary data.</text>
</comment>
<dbReference type="Proteomes" id="UP000027153">
    <property type="component" value="Unassembled WGS sequence"/>
</dbReference>
<accession>A0A062VAT7</accession>
<name>A0A062VAT7_9EURY</name>
<dbReference type="RefSeq" id="WP_157833987.1">
    <property type="nucleotide sequence ID" value="NZ_JMIY01000002.1"/>
</dbReference>
<evidence type="ECO:0000256" key="1">
    <source>
        <dbReference type="ARBA" id="ARBA00023125"/>
    </source>
</evidence>